<sequence length="150" mass="16446">MVSRAWIVRYTGAASSTVARWYAQRDRQPKELRHPEVVCTVERMHYFDQQAVEAFWAAWQQDVGTGLLGVSGRRAGDGQGARGGGHSRAERERAVEIALKALRKAGGHRRGLAAELAREHGGVARSWQRAVAEARALYEQGQEPGSDPGA</sequence>
<gene>
    <name evidence="1" type="ORF">STRCI_000003</name>
    <name evidence="2" type="ORF">STRCI_008672</name>
</gene>
<dbReference type="RefSeq" id="WP_269656675.1">
    <property type="nucleotide sequence ID" value="NZ_CP114413.1"/>
</dbReference>
<organism evidence="1 3">
    <name type="scientific">Streptomyces cinnabarinus</name>
    <dbReference type="NCBI Taxonomy" id="67287"/>
    <lineage>
        <taxon>Bacteria</taxon>
        <taxon>Bacillati</taxon>
        <taxon>Actinomycetota</taxon>
        <taxon>Actinomycetes</taxon>
        <taxon>Kitasatosporales</taxon>
        <taxon>Streptomycetaceae</taxon>
        <taxon>Streptomyces</taxon>
    </lineage>
</organism>
<protein>
    <recommendedName>
        <fullName evidence="4">Transposase</fullName>
    </recommendedName>
</protein>
<name>A0ABY7K3E9_9ACTN</name>
<evidence type="ECO:0008006" key="4">
    <source>
        <dbReference type="Google" id="ProtNLM"/>
    </source>
</evidence>
<keyword evidence="3" id="KW-1185">Reference proteome</keyword>
<proteinExistence type="predicted"/>
<evidence type="ECO:0000313" key="1">
    <source>
        <dbReference type="EMBL" id="WAZ18992.1"/>
    </source>
</evidence>
<dbReference type="Proteomes" id="UP001164439">
    <property type="component" value="Chromosome"/>
</dbReference>
<reference evidence="1" key="1">
    <citation type="submission" date="2022-12" db="EMBL/GenBank/DDBJ databases">
        <authorList>
            <person name="Ruckert C."/>
            <person name="Busche T."/>
            <person name="Kalinowski J."/>
            <person name="Wittmann C."/>
        </authorList>
    </citation>
    <scope>NUCLEOTIDE SEQUENCE</scope>
    <source>
        <strain evidence="1">DSM 40467</strain>
    </source>
</reference>
<evidence type="ECO:0000313" key="2">
    <source>
        <dbReference type="EMBL" id="WAZ26976.1"/>
    </source>
</evidence>
<dbReference type="EMBL" id="CP114413">
    <property type="protein sequence ID" value="WAZ18992.1"/>
    <property type="molecule type" value="Genomic_DNA"/>
</dbReference>
<dbReference type="EMBL" id="CP114413">
    <property type="protein sequence ID" value="WAZ26976.1"/>
    <property type="molecule type" value="Genomic_DNA"/>
</dbReference>
<evidence type="ECO:0000313" key="3">
    <source>
        <dbReference type="Proteomes" id="UP001164439"/>
    </source>
</evidence>
<accession>A0ABY7K3E9</accession>